<accession>A0ABT5WJ11</accession>
<dbReference type="PANTHER" id="PTHR46889">
    <property type="entry name" value="TRANSPOSASE INSF FOR INSERTION SEQUENCE IS3B-RELATED"/>
    <property type="match status" value="1"/>
</dbReference>
<protein>
    <submittedName>
        <fullName evidence="2">IS3 family transposase</fullName>
    </submittedName>
</protein>
<evidence type="ECO:0000313" key="2">
    <source>
        <dbReference type="EMBL" id="MDE8604409.1"/>
    </source>
</evidence>
<keyword evidence="3" id="KW-1185">Reference proteome</keyword>
<evidence type="ECO:0000313" key="3">
    <source>
        <dbReference type="Proteomes" id="UP001139522"/>
    </source>
</evidence>
<feature type="domain" description="HTH-like" evidence="1">
    <location>
        <begin position="28"/>
        <end position="83"/>
    </location>
</feature>
<dbReference type="Proteomes" id="UP001139522">
    <property type="component" value="Unassembled WGS sequence"/>
</dbReference>
<dbReference type="InterPro" id="IPR050900">
    <property type="entry name" value="Transposase_IS3/IS150/IS904"/>
</dbReference>
<dbReference type="RefSeq" id="WP_255896961.1">
    <property type="nucleotide sequence ID" value="NZ_JAMZEG020000004.1"/>
</dbReference>
<dbReference type="PANTHER" id="PTHR46889:SF4">
    <property type="entry name" value="TRANSPOSASE INSO FOR INSERTION SEQUENCE ELEMENT IS911B-RELATED"/>
    <property type="match status" value="1"/>
</dbReference>
<evidence type="ECO:0000259" key="1">
    <source>
        <dbReference type="Pfam" id="PF13276"/>
    </source>
</evidence>
<proteinExistence type="predicted"/>
<name>A0ABT5WJ11_9GAMM</name>
<sequence>MIAIQRACRLFDLPVSNYYYVSLVRPEDEDIKQRMVKIFEESLHSYGKRRLVIDLRKALFKIGVFKTARLMKTLGLVAKRPKKPHYYKMGEEQPTTPHLLQRAFNPTDINIR</sequence>
<dbReference type="Pfam" id="PF13276">
    <property type="entry name" value="HTH_21"/>
    <property type="match status" value="1"/>
</dbReference>
<comment type="caution">
    <text evidence="2">The sequence shown here is derived from an EMBL/GenBank/DDBJ whole genome shotgun (WGS) entry which is preliminary data.</text>
</comment>
<dbReference type="EMBL" id="JAMZEG020000004">
    <property type="protein sequence ID" value="MDE8604409.1"/>
    <property type="molecule type" value="Genomic_DNA"/>
</dbReference>
<dbReference type="InterPro" id="IPR025948">
    <property type="entry name" value="HTH-like_dom"/>
</dbReference>
<gene>
    <name evidence="2" type="ORF">M3I01_016195</name>
</gene>
<reference evidence="2" key="1">
    <citation type="submission" date="2023-01" db="EMBL/GenBank/DDBJ databases">
        <title>Psychroserpens sp. MSW6 and Marinomonas sp. RSW2, isolated from seawater.</title>
        <authorList>
            <person name="Kristyanto S."/>
            <person name="Jung J."/>
            <person name="Kim J.M."/>
            <person name="Jeon C.O."/>
        </authorList>
    </citation>
    <scope>NUCLEOTIDE SEQUENCE</scope>
    <source>
        <strain evidence="2">RSW2</strain>
    </source>
</reference>
<organism evidence="2 3">
    <name type="scientific">Marinomonas maritima</name>
    <dbReference type="NCBI Taxonomy" id="2940935"/>
    <lineage>
        <taxon>Bacteria</taxon>
        <taxon>Pseudomonadati</taxon>
        <taxon>Pseudomonadota</taxon>
        <taxon>Gammaproteobacteria</taxon>
        <taxon>Oceanospirillales</taxon>
        <taxon>Oceanospirillaceae</taxon>
        <taxon>Marinomonas</taxon>
    </lineage>
</organism>